<accession>A0A6A1VJR0</accession>
<dbReference type="PANTHER" id="PTHR18898:SF2">
    <property type="entry name" value="NUCLEOPROTEIN TPR"/>
    <property type="match status" value="1"/>
</dbReference>
<feature type="compositionally biased region" description="Basic residues" evidence="2">
    <location>
        <begin position="1505"/>
        <end position="1517"/>
    </location>
</feature>
<feature type="coiled-coil region" evidence="1">
    <location>
        <begin position="509"/>
        <end position="617"/>
    </location>
</feature>
<keyword evidence="5" id="KW-1185">Reference proteome</keyword>
<feature type="region of interest" description="Disordered" evidence="2">
    <location>
        <begin position="1083"/>
        <end position="1105"/>
    </location>
</feature>
<dbReference type="OrthoDB" id="343070at2759"/>
<comment type="caution">
    <text evidence="4">The sequence shown here is derived from an EMBL/GenBank/DDBJ whole genome shotgun (WGS) entry which is preliminary data.</text>
</comment>
<feature type="compositionally biased region" description="Polar residues" evidence="2">
    <location>
        <begin position="1447"/>
        <end position="1456"/>
    </location>
</feature>
<evidence type="ECO:0000256" key="2">
    <source>
        <dbReference type="SAM" id="MobiDB-lite"/>
    </source>
</evidence>
<feature type="compositionally biased region" description="Basic and acidic residues" evidence="2">
    <location>
        <begin position="1260"/>
        <end position="1271"/>
    </location>
</feature>
<reference evidence="4 5" key="1">
    <citation type="journal article" date="2019" name="Plant Biotechnol. J.">
        <title>The red bayberry genome and genetic basis of sex determination.</title>
        <authorList>
            <person name="Jia H.M."/>
            <person name="Jia H.J."/>
            <person name="Cai Q.L."/>
            <person name="Wang Y."/>
            <person name="Zhao H.B."/>
            <person name="Yang W.F."/>
            <person name="Wang G.Y."/>
            <person name="Li Y.H."/>
            <person name="Zhan D.L."/>
            <person name="Shen Y.T."/>
            <person name="Niu Q.F."/>
            <person name="Chang L."/>
            <person name="Qiu J."/>
            <person name="Zhao L."/>
            <person name="Xie H.B."/>
            <person name="Fu W.Y."/>
            <person name="Jin J."/>
            <person name="Li X.W."/>
            <person name="Jiao Y."/>
            <person name="Zhou C.C."/>
            <person name="Tu T."/>
            <person name="Chai C.Y."/>
            <person name="Gao J.L."/>
            <person name="Fan L.J."/>
            <person name="van de Weg E."/>
            <person name="Wang J.Y."/>
            <person name="Gao Z.S."/>
        </authorList>
    </citation>
    <scope>NUCLEOTIDE SEQUENCE [LARGE SCALE GENOMIC DNA]</scope>
    <source>
        <tissue evidence="4">Leaves</tissue>
    </source>
</reference>
<dbReference type="Pfam" id="PF07926">
    <property type="entry name" value="TPR_MLP1_2"/>
    <property type="match status" value="1"/>
</dbReference>
<gene>
    <name evidence="4" type="ORF">CJ030_MR5G010155</name>
</gene>
<keyword evidence="1" id="KW-0175">Coiled coil</keyword>
<dbReference type="GO" id="GO:0005643">
    <property type="term" value="C:nuclear pore"/>
    <property type="evidence" value="ECO:0007669"/>
    <property type="project" value="TreeGrafter"/>
</dbReference>
<feature type="region of interest" description="Disordered" evidence="2">
    <location>
        <begin position="1141"/>
        <end position="1534"/>
    </location>
</feature>
<feature type="compositionally biased region" description="Polar residues" evidence="2">
    <location>
        <begin position="1472"/>
        <end position="1483"/>
    </location>
</feature>
<protein>
    <submittedName>
        <fullName evidence="4">Nuclear-pore anchor</fullName>
    </submittedName>
</protein>
<name>A0A6A1VJR0_9ROSI</name>
<dbReference type="InterPro" id="IPR012929">
    <property type="entry name" value="Nucleoprot-TPR/MLP1-2_dom"/>
</dbReference>
<dbReference type="EMBL" id="RXIC02000023">
    <property type="protein sequence ID" value="KAB1212855.1"/>
    <property type="molecule type" value="Genomic_DNA"/>
</dbReference>
<dbReference type="Proteomes" id="UP000516437">
    <property type="component" value="Chromosome 5"/>
</dbReference>
<feature type="domain" description="Nucleoprotein TPR/MLP1-2" evidence="3">
    <location>
        <begin position="494"/>
        <end position="621"/>
    </location>
</feature>
<proteinExistence type="predicted"/>
<evidence type="ECO:0000313" key="4">
    <source>
        <dbReference type="EMBL" id="KAB1212855.1"/>
    </source>
</evidence>
<feature type="compositionally biased region" description="Acidic residues" evidence="2">
    <location>
        <begin position="1248"/>
        <end position="1259"/>
    </location>
</feature>
<evidence type="ECO:0000259" key="3">
    <source>
        <dbReference type="Pfam" id="PF07926"/>
    </source>
</evidence>
<feature type="coiled-coil region" evidence="1">
    <location>
        <begin position="118"/>
        <end position="191"/>
    </location>
</feature>
<feature type="coiled-coil region" evidence="1">
    <location>
        <begin position="272"/>
        <end position="469"/>
    </location>
</feature>
<feature type="compositionally biased region" description="Basic and acidic residues" evidence="2">
    <location>
        <begin position="1206"/>
        <end position="1215"/>
    </location>
</feature>
<dbReference type="GO" id="GO:0006406">
    <property type="term" value="P:mRNA export from nucleus"/>
    <property type="evidence" value="ECO:0007669"/>
    <property type="project" value="TreeGrafter"/>
</dbReference>
<evidence type="ECO:0000256" key="1">
    <source>
        <dbReference type="SAM" id="Coils"/>
    </source>
</evidence>
<feature type="region of interest" description="Disordered" evidence="2">
    <location>
        <begin position="903"/>
        <end position="936"/>
    </location>
</feature>
<dbReference type="PANTHER" id="PTHR18898">
    <property type="entry name" value="NUCLEOPROTEIN TPR-RELATED"/>
    <property type="match status" value="1"/>
</dbReference>
<feature type="compositionally biased region" description="Acidic residues" evidence="2">
    <location>
        <begin position="1394"/>
        <end position="1406"/>
    </location>
</feature>
<evidence type="ECO:0000313" key="5">
    <source>
        <dbReference type="Proteomes" id="UP000516437"/>
    </source>
</evidence>
<organism evidence="4 5">
    <name type="scientific">Morella rubra</name>
    <name type="common">Chinese bayberry</name>
    <dbReference type="NCBI Taxonomy" id="262757"/>
    <lineage>
        <taxon>Eukaryota</taxon>
        <taxon>Viridiplantae</taxon>
        <taxon>Streptophyta</taxon>
        <taxon>Embryophyta</taxon>
        <taxon>Tracheophyta</taxon>
        <taxon>Spermatophyta</taxon>
        <taxon>Magnoliopsida</taxon>
        <taxon>eudicotyledons</taxon>
        <taxon>Gunneridae</taxon>
        <taxon>Pentapetalae</taxon>
        <taxon>rosids</taxon>
        <taxon>fabids</taxon>
        <taxon>Fagales</taxon>
        <taxon>Myricaceae</taxon>
        <taxon>Morella</taxon>
    </lineage>
</organism>
<dbReference type="GO" id="GO:0006606">
    <property type="term" value="P:protein import into nucleus"/>
    <property type="evidence" value="ECO:0007669"/>
    <property type="project" value="InterPro"/>
</dbReference>
<dbReference type="GO" id="GO:0017056">
    <property type="term" value="F:structural constituent of nuclear pore"/>
    <property type="evidence" value="ECO:0007669"/>
    <property type="project" value="TreeGrafter"/>
</dbReference>
<sequence>MNFYSLEGPLSGIEVGVAGVLIDIQEARRAVGAYAISGDGPFCSKKHGVLQVAMYKRLYEEEHKLQSSVSHSAEAAPGRSCRDYIILLYAPGALCLVYSCFLSAWMCDNKSGVADEGRTSLKLLLERSQEASKKAQEQALERMRCLEEELAKSRSEIISLRSERDKVALEANFARERLHGLMKELEHQRTETNGILGRNVEFSQLIIDYQRKLRESSESLHAAEDLSRKLTMEVSVLKHEKDMLLNAEKRACDEVRDLSARVHRLQASLDTIQSAEEVREEARGAERRKQEEHIKQVEREWAEAKKELQEQRDNVRNLAVDREQTIKNAMRQVEEMGKELANALRAVAAAESRAAVAEMKLSDLERKFKPSDAKDVDRDGGSEPSSFLSNEIVDELRMAKEEIAKLKVESEANKDHMQQYKSIAQVNEDALKQMECAHETFKNEADKLKESLEAELLSLRERVSQLEYESSMKSEELASATAGKEEAFSSALAEITTLKEESSIKTSQILVLEIQISALKEDLEKEHQRWRAAQANYERQVILQSETIQELTKTSQTLASLQEEASELRKLADALKSENNELKNKWEIEKVVLEESKNEAEKKYNEINEQNKILHSRLDALHIQLAEKHRSSVGISSGSTVPETLGDVGLQNVVNYLRRSKEIAETELSLLKQEKLRLQSQLESSLKAAETAQASLQAERANSRSLLFTEEEIKSLQLQVREMNLLRESNMQLREENKHNFEECLKLREIVQKARVEKENLESLLSKTQIEMEACKKDIEMLKVEKDNQENRISELLDRCKNIDLDDYNRMKDDVQQMQEKLKDKNDQMDESRKLLAERQDTISKLEEDLSKCKLDLNEKEKRINDLVQVEASLKLEVEKHRKMFIHMKRRFETLAKEKEELSKENQSLSRQLEEVKQAKKSGGDTTGEQAMKEEKDTKIQTLEKHLERQREELRKEKERRTKNEKAIRDSYSNIEQDKTKFVNELEMHKHALKQLSDELQKLKHAKDTLPEGTSVVQLLSGNILDDLAAAYGLAVENFEKAARIVFRDLGARGVPLDTSSVADASLPATAVPLVSVQAPSLLRPTGPATSGMPAKASEESEKRLPLPKTNVETRKTGGRKLVRPRIVISEEPQGDVEMMSEVDGSNMGKSAPPSDTETRRNLAVGTQSLGRKRTASSSASELHEESIIQGDISSDVAAPVQKKPKSSEPAKECSECQFVTPVETVGTPAATDESFDVGELTQGTTEEAMDAEKEEIETIGEKVEMAKEQQLEGTSQDELQDDGNDVLELSLDRQGGSEMVSDEGQKDQAEPDNPQSFLESGSEREEGELVPDVTAPEVADTSNMMESSEMGEGQPEPVVTPVASPARAEDETLAAAALEVGEIRSPEVLNDEKNEEGEVNEENTEGSDKSSDGNEQIGVETDQVTEPLYVPGESTSASTAAEVDTSKQGSPVSRQATSTVTTEAEVVRQVSPVSNTSTTINLSERARQNAAKRLGVVSSPAVRGRGRAAPRARGGRGVRGGRIGRGQSSGEQG</sequence>